<dbReference type="Proteomes" id="UP000034794">
    <property type="component" value="Unassembled WGS sequence"/>
</dbReference>
<evidence type="ECO:0000256" key="2">
    <source>
        <dbReference type="ARBA" id="ARBA00022603"/>
    </source>
</evidence>
<dbReference type="AlphaFoldDB" id="A0A0G1SH81"/>
<evidence type="ECO:0000259" key="4">
    <source>
        <dbReference type="Pfam" id="PF08241"/>
    </source>
</evidence>
<dbReference type="GO" id="GO:0032259">
    <property type="term" value="P:methylation"/>
    <property type="evidence" value="ECO:0007669"/>
    <property type="project" value="UniProtKB-KW"/>
</dbReference>
<organism evidence="5 6">
    <name type="scientific">Candidatus Collierbacteria bacterium GW2011_GWA2_46_26</name>
    <dbReference type="NCBI Taxonomy" id="1618381"/>
    <lineage>
        <taxon>Bacteria</taxon>
        <taxon>Candidatus Collieribacteriota</taxon>
    </lineage>
</organism>
<dbReference type="EMBL" id="LCMI01000008">
    <property type="protein sequence ID" value="KKU32665.1"/>
    <property type="molecule type" value="Genomic_DNA"/>
</dbReference>
<dbReference type="InterPro" id="IPR051052">
    <property type="entry name" value="Diverse_substrate_MTase"/>
</dbReference>
<dbReference type="Pfam" id="PF08241">
    <property type="entry name" value="Methyltransf_11"/>
    <property type="match status" value="1"/>
</dbReference>
<dbReference type="PANTHER" id="PTHR44942">
    <property type="entry name" value="METHYLTRANSF_11 DOMAIN-CONTAINING PROTEIN"/>
    <property type="match status" value="1"/>
</dbReference>
<evidence type="ECO:0000256" key="1">
    <source>
        <dbReference type="ARBA" id="ARBA00008361"/>
    </source>
</evidence>
<evidence type="ECO:0000256" key="3">
    <source>
        <dbReference type="ARBA" id="ARBA00022679"/>
    </source>
</evidence>
<evidence type="ECO:0000313" key="5">
    <source>
        <dbReference type="EMBL" id="KKU32665.1"/>
    </source>
</evidence>
<dbReference type="InterPro" id="IPR029063">
    <property type="entry name" value="SAM-dependent_MTases_sf"/>
</dbReference>
<dbReference type="InterPro" id="IPR013216">
    <property type="entry name" value="Methyltransf_11"/>
</dbReference>
<dbReference type="PANTHER" id="PTHR44942:SF4">
    <property type="entry name" value="METHYLTRANSFERASE TYPE 11 DOMAIN-CONTAINING PROTEIN"/>
    <property type="match status" value="1"/>
</dbReference>
<keyword evidence="2 5" id="KW-0489">Methyltransferase</keyword>
<sequence>MNNLKVKTSYDQFAGSYHNYMDDSHNFWNKWLEYPHTIRFLNSQDLKDKNVLDLGCGSGRYTKEFVRLGAKVSGIDKSEKLIEIAERELPNVEFKVGSVEKLPYQNSSFDYVFSGLVIDYLPDLKKAFSEVCRVLKPGGSFLFSGHVPYSFLTTKVKGTEPQAFLLGNYFEEGKFEREWAPLNLKQIQYHHTFQTLVGALVQNNLYITEYLDMKPDEEAERSGLKDYYEAFMKPKFYLIKATKVITK</sequence>
<keyword evidence="3 5" id="KW-0808">Transferase</keyword>
<name>A0A0G1SH81_9BACT</name>
<accession>A0A0G1SH81</accession>
<feature type="domain" description="Methyltransferase type 11" evidence="4">
    <location>
        <begin position="52"/>
        <end position="143"/>
    </location>
</feature>
<protein>
    <submittedName>
        <fullName evidence="5">Methyltransferase type 11</fullName>
    </submittedName>
</protein>
<dbReference type="Gene3D" id="3.40.50.150">
    <property type="entry name" value="Vaccinia Virus protein VP39"/>
    <property type="match status" value="1"/>
</dbReference>
<reference evidence="5 6" key="1">
    <citation type="journal article" date="2015" name="Nature">
        <title>rRNA introns, odd ribosomes, and small enigmatic genomes across a large radiation of phyla.</title>
        <authorList>
            <person name="Brown C.T."/>
            <person name="Hug L.A."/>
            <person name="Thomas B.C."/>
            <person name="Sharon I."/>
            <person name="Castelle C.J."/>
            <person name="Singh A."/>
            <person name="Wilkins M.J."/>
            <person name="Williams K.H."/>
            <person name="Banfield J.F."/>
        </authorList>
    </citation>
    <scope>NUCLEOTIDE SEQUENCE [LARGE SCALE GENOMIC DNA]</scope>
</reference>
<dbReference type="CDD" id="cd02440">
    <property type="entry name" value="AdoMet_MTases"/>
    <property type="match status" value="1"/>
</dbReference>
<evidence type="ECO:0000313" key="6">
    <source>
        <dbReference type="Proteomes" id="UP000034794"/>
    </source>
</evidence>
<dbReference type="SUPFAM" id="SSF53335">
    <property type="entry name" value="S-adenosyl-L-methionine-dependent methyltransferases"/>
    <property type="match status" value="1"/>
</dbReference>
<dbReference type="GO" id="GO:0008757">
    <property type="term" value="F:S-adenosylmethionine-dependent methyltransferase activity"/>
    <property type="evidence" value="ECO:0007669"/>
    <property type="project" value="InterPro"/>
</dbReference>
<comment type="caution">
    <text evidence="5">The sequence shown here is derived from an EMBL/GenBank/DDBJ whole genome shotgun (WGS) entry which is preliminary data.</text>
</comment>
<proteinExistence type="inferred from homology"/>
<gene>
    <name evidence="5" type="ORF">UX47_C0008G0022</name>
</gene>
<comment type="similarity">
    <text evidence="1">Belongs to the methyltransferase superfamily.</text>
</comment>